<sequence length="191" mass="21484">MPKPALKLKKLDKSFADKVNRLAHTDSRMCFQCRACYNTCPFVQAMDYSPPAILRLVLLGQEKTVLNSTTIWTCVGCNTCSTICPQRVDMAAVMDALRQIALEQGVMPAQPEALIFHNAILDSIKKYGRTHKLDVMIRYKVKNLDLFSDVDVGLKMFVKRKLDMLPSRVKNLVQVRSLFPNGNGNGKSYGK</sequence>
<keyword evidence="1" id="KW-0004">4Fe-4S</keyword>
<dbReference type="AlphaFoldDB" id="A0A1M6L641"/>
<proteinExistence type="predicted"/>
<keyword evidence="5" id="KW-0411">Iron-sulfur</keyword>
<dbReference type="PANTHER" id="PTHR43255">
    <property type="entry name" value="IRON-SULFUR-BINDING OXIDOREDUCTASE FADF-RELATED-RELATED"/>
    <property type="match status" value="1"/>
</dbReference>
<name>A0A1M6L641_9BACT</name>
<dbReference type="GO" id="GO:0016491">
    <property type="term" value="F:oxidoreductase activity"/>
    <property type="evidence" value="ECO:0007669"/>
    <property type="project" value="UniProtKB-KW"/>
</dbReference>
<evidence type="ECO:0000256" key="2">
    <source>
        <dbReference type="ARBA" id="ARBA00022723"/>
    </source>
</evidence>
<dbReference type="InterPro" id="IPR017896">
    <property type="entry name" value="4Fe4S_Fe-S-bd"/>
</dbReference>
<evidence type="ECO:0000256" key="4">
    <source>
        <dbReference type="ARBA" id="ARBA00023004"/>
    </source>
</evidence>
<dbReference type="GO" id="GO:0005886">
    <property type="term" value="C:plasma membrane"/>
    <property type="evidence" value="ECO:0007669"/>
    <property type="project" value="TreeGrafter"/>
</dbReference>
<dbReference type="GO" id="GO:0051539">
    <property type="term" value="F:4 iron, 4 sulfur cluster binding"/>
    <property type="evidence" value="ECO:0007669"/>
    <property type="project" value="UniProtKB-KW"/>
</dbReference>
<protein>
    <submittedName>
        <fullName evidence="7">Heterodisulfide reductase subunit C</fullName>
    </submittedName>
</protein>
<evidence type="ECO:0000259" key="6">
    <source>
        <dbReference type="PROSITE" id="PS51379"/>
    </source>
</evidence>
<keyword evidence="8" id="KW-1185">Reference proteome</keyword>
<feature type="domain" description="4Fe-4S ferredoxin-type" evidence="6">
    <location>
        <begin position="62"/>
        <end position="93"/>
    </location>
</feature>
<evidence type="ECO:0000256" key="3">
    <source>
        <dbReference type="ARBA" id="ARBA00023002"/>
    </source>
</evidence>
<evidence type="ECO:0000313" key="8">
    <source>
        <dbReference type="Proteomes" id="UP000183994"/>
    </source>
</evidence>
<keyword evidence="4" id="KW-0408">Iron</keyword>
<keyword evidence="2" id="KW-0479">Metal-binding</keyword>
<dbReference type="PROSITE" id="PS51379">
    <property type="entry name" value="4FE4S_FER_2"/>
    <property type="match status" value="2"/>
</dbReference>
<evidence type="ECO:0000313" key="7">
    <source>
        <dbReference type="EMBL" id="SHJ66519.1"/>
    </source>
</evidence>
<dbReference type="OrthoDB" id="9769677at2"/>
<evidence type="ECO:0000256" key="5">
    <source>
        <dbReference type="ARBA" id="ARBA00023014"/>
    </source>
</evidence>
<dbReference type="PROSITE" id="PS00198">
    <property type="entry name" value="4FE4S_FER_1"/>
    <property type="match status" value="1"/>
</dbReference>
<dbReference type="SUPFAM" id="SSF46548">
    <property type="entry name" value="alpha-helical ferredoxin"/>
    <property type="match status" value="1"/>
</dbReference>
<keyword evidence="3" id="KW-0560">Oxidoreductase</keyword>
<dbReference type="PANTHER" id="PTHR43255:SF1">
    <property type="entry name" value="IRON-SULFUR-BINDING OXIDOREDUCTASE FADF-RELATED"/>
    <property type="match status" value="1"/>
</dbReference>
<dbReference type="Proteomes" id="UP000183994">
    <property type="component" value="Unassembled WGS sequence"/>
</dbReference>
<organism evidence="7 8">
    <name type="scientific">Desulfatibacillum alkenivorans DSM 16219</name>
    <dbReference type="NCBI Taxonomy" id="1121393"/>
    <lineage>
        <taxon>Bacteria</taxon>
        <taxon>Pseudomonadati</taxon>
        <taxon>Thermodesulfobacteriota</taxon>
        <taxon>Desulfobacteria</taxon>
        <taxon>Desulfobacterales</taxon>
        <taxon>Desulfatibacillaceae</taxon>
        <taxon>Desulfatibacillum</taxon>
    </lineage>
</organism>
<accession>A0A1M6L641</accession>
<dbReference type="Pfam" id="PF13183">
    <property type="entry name" value="Fer4_8"/>
    <property type="match status" value="1"/>
</dbReference>
<dbReference type="InterPro" id="IPR051460">
    <property type="entry name" value="HdrC_iron-sulfur_subunit"/>
</dbReference>
<dbReference type="RefSeq" id="WP_073475454.1">
    <property type="nucleotide sequence ID" value="NZ_FQZU01000010.1"/>
</dbReference>
<reference evidence="8" key="1">
    <citation type="submission" date="2016-11" db="EMBL/GenBank/DDBJ databases">
        <authorList>
            <person name="Varghese N."/>
            <person name="Submissions S."/>
        </authorList>
    </citation>
    <scope>NUCLEOTIDE SEQUENCE [LARGE SCALE GENOMIC DNA]</scope>
    <source>
        <strain evidence="8">DSM 16219</strain>
    </source>
</reference>
<feature type="domain" description="4Fe-4S ferredoxin-type" evidence="6">
    <location>
        <begin position="21"/>
        <end position="51"/>
    </location>
</feature>
<dbReference type="InterPro" id="IPR017900">
    <property type="entry name" value="4Fe4S_Fe_S_CS"/>
</dbReference>
<dbReference type="GO" id="GO:0046872">
    <property type="term" value="F:metal ion binding"/>
    <property type="evidence" value="ECO:0007669"/>
    <property type="project" value="UniProtKB-KW"/>
</dbReference>
<dbReference type="STRING" id="1121393.SAMN02745216_02038"/>
<dbReference type="Gene3D" id="3.30.70.20">
    <property type="match status" value="1"/>
</dbReference>
<evidence type="ECO:0000256" key="1">
    <source>
        <dbReference type="ARBA" id="ARBA00022485"/>
    </source>
</evidence>
<gene>
    <name evidence="7" type="ORF">SAMN02745216_02038</name>
</gene>
<dbReference type="EMBL" id="FQZU01000010">
    <property type="protein sequence ID" value="SHJ66519.1"/>
    <property type="molecule type" value="Genomic_DNA"/>
</dbReference>